<gene>
    <name evidence="5" type="ORF">OMP40_28205</name>
</gene>
<dbReference type="RefSeq" id="WP_277536272.1">
    <property type="nucleotide sequence ID" value="NZ_JAPDIA010000008.1"/>
</dbReference>
<name>A0A9X4QVS8_9BACL</name>
<accession>A0A9X4QVS8</accession>
<reference evidence="5" key="1">
    <citation type="submission" date="2022-10" db="EMBL/GenBank/DDBJ databases">
        <title>Comparative genomic analysis of Cohnella hashimotonis sp. nov., isolated from the International Space Station.</title>
        <authorList>
            <person name="Simpson A."/>
            <person name="Venkateswaran K."/>
        </authorList>
    </citation>
    <scope>NUCLEOTIDE SEQUENCE</scope>
    <source>
        <strain evidence="5">DSM 28161</strain>
    </source>
</reference>
<comment type="similarity">
    <text evidence="1">Belongs to the CdaR family.</text>
</comment>
<feature type="domain" description="PucR C-terminal helix-turn-helix" evidence="3">
    <location>
        <begin position="465"/>
        <end position="522"/>
    </location>
</feature>
<dbReference type="PANTHER" id="PTHR33744">
    <property type="entry name" value="CARBOHYDRATE DIACID REGULATOR"/>
    <property type="match status" value="1"/>
</dbReference>
<sequence length="532" mass="59509">MYLTVEDALKIYPLSEGKLTAGQNGVNRIVKSVNVMDAPDIADWVREGDILFTTAYLMKDAPSDGVQLLRKLARMGAAGIGIKLGRFWAQVPEDMLAEADRLGFPLIELPFPFTFSDQMKGLFNAELQRSTKLLHGVLDKQKALMRFALAPGPASEMLRTIDAILGVPMAVVGLRGQVLHCSLNPSELDPILKQPQKLNAQWLRTENGRLMRLPLKSAAAGQDTMGSVVFQLSRGLPPKEEEGLYHQAAEMISHHLNAVERQDLEQSTQNEFVSLLHNYLKRHISVDTLLECASRLGIPFGSGSYRCAVFHVGAIGVTKKERLLRTIRQEFRYNPLLKESSNLHFQVGDSILSVLPTGCSAFAGGNASSLLARIFSDLALEPGGKLRIALSYAKHKPEQLEQAYRECVDARETADRLGMDALLTEYETVEMAYIFQSVPEEKMRRFLDMTLSPIIDKSPDSAQDLLRTLELYMENNGQINETAKQLYIHRNTAAYRLDKIGELLQVDFKSHAHLLKLKLVLLFKHMLNQQRA</sequence>
<dbReference type="Pfam" id="PF13556">
    <property type="entry name" value="HTH_30"/>
    <property type="match status" value="1"/>
</dbReference>
<comment type="caution">
    <text evidence="5">The sequence shown here is derived from an EMBL/GenBank/DDBJ whole genome shotgun (WGS) entry which is preliminary data.</text>
</comment>
<feature type="domain" description="Purine catabolism PurC-like" evidence="2">
    <location>
        <begin position="9"/>
        <end position="120"/>
    </location>
</feature>
<evidence type="ECO:0000259" key="4">
    <source>
        <dbReference type="Pfam" id="PF17853"/>
    </source>
</evidence>
<organism evidence="5 6">
    <name type="scientific">Cohnella rhizosphaerae</name>
    <dbReference type="NCBI Taxonomy" id="1457232"/>
    <lineage>
        <taxon>Bacteria</taxon>
        <taxon>Bacillati</taxon>
        <taxon>Bacillota</taxon>
        <taxon>Bacilli</taxon>
        <taxon>Bacillales</taxon>
        <taxon>Paenibacillaceae</taxon>
        <taxon>Cohnella</taxon>
    </lineage>
</organism>
<protein>
    <submittedName>
        <fullName evidence="5">PucR family transcriptional regulator ligand-binding domain-containing protein</fullName>
    </submittedName>
</protein>
<feature type="domain" description="CdaR GGDEF-like" evidence="4">
    <location>
        <begin position="287"/>
        <end position="412"/>
    </location>
</feature>
<evidence type="ECO:0000256" key="1">
    <source>
        <dbReference type="ARBA" id="ARBA00006754"/>
    </source>
</evidence>
<dbReference type="Proteomes" id="UP001153404">
    <property type="component" value="Unassembled WGS sequence"/>
</dbReference>
<keyword evidence="6" id="KW-1185">Reference proteome</keyword>
<dbReference type="InterPro" id="IPR042070">
    <property type="entry name" value="PucR_C-HTH_sf"/>
</dbReference>
<dbReference type="PANTHER" id="PTHR33744:SF1">
    <property type="entry name" value="DNA-BINDING TRANSCRIPTIONAL ACTIVATOR ADER"/>
    <property type="match status" value="1"/>
</dbReference>
<dbReference type="Pfam" id="PF07905">
    <property type="entry name" value="PucR"/>
    <property type="match status" value="1"/>
</dbReference>
<proteinExistence type="inferred from homology"/>
<dbReference type="Pfam" id="PF17853">
    <property type="entry name" value="GGDEF_2"/>
    <property type="match status" value="1"/>
</dbReference>
<evidence type="ECO:0000259" key="2">
    <source>
        <dbReference type="Pfam" id="PF07905"/>
    </source>
</evidence>
<dbReference type="AlphaFoldDB" id="A0A9X4QVS8"/>
<dbReference type="Gene3D" id="1.10.10.2840">
    <property type="entry name" value="PucR C-terminal helix-turn-helix domain"/>
    <property type="match status" value="1"/>
</dbReference>
<evidence type="ECO:0000313" key="6">
    <source>
        <dbReference type="Proteomes" id="UP001153404"/>
    </source>
</evidence>
<dbReference type="InterPro" id="IPR012914">
    <property type="entry name" value="PucR_dom"/>
</dbReference>
<evidence type="ECO:0000259" key="3">
    <source>
        <dbReference type="Pfam" id="PF13556"/>
    </source>
</evidence>
<evidence type="ECO:0000313" key="5">
    <source>
        <dbReference type="EMBL" id="MDG0812773.1"/>
    </source>
</evidence>
<dbReference type="InterPro" id="IPR025736">
    <property type="entry name" value="PucR_C-HTH_dom"/>
</dbReference>
<dbReference type="InterPro" id="IPR041522">
    <property type="entry name" value="CdaR_GGDEF"/>
</dbReference>
<dbReference type="InterPro" id="IPR051448">
    <property type="entry name" value="CdaR-like_regulators"/>
</dbReference>
<dbReference type="EMBL" id="JAPDIA010000008">
    <property type="protein sequence ID" value="MDG0812773.1"/>
    <property type="molecule type" value="Genomic_DNA"/>
</dbReference>